<proteinExistence type="inferred from homology"/>
<evidence type="ECO:0000256" key="1">
    <source>
        <dbReference type="ARBA" id="ARBA00004651"/>
    </source>
</evidence>
<organism evidence="8 9">
    <name type="scientific">Herbaspirillum huttiense subsp. lycopersici</name>
    <dbReference type="NCBI Taxonomy" id="3074428"/>
    <lineage>
        <taxon>Bacteria</taxon>
        <taxon>Pseudomonadati</taxon>
        <taxon>Pseudomonadota</taxon>
        <taxon>Betaproteobacteria</taxon>
        <taxon>Burkholderiales</taxon>
        <taxon>Oxalobacteraceae</taxon>
        <taxon>Herbaspirillum</taxon>
    </lineage>
</organism>
<keyword evidence="5 7" id="KW-1133">Transmembrane helix</keyword>
<dbReference type="Proteomes" id="UP001246576">
    <property type="component" value="Unassembled WGS sequence"/>
</dbReference>
<gene>
    <name evidence="8" type="ORF">RI048_24290</name>
</gene>
<comment type="subcellular location">
    <subcellularLocation>
        <location evidence="1">Cell membrane</location>
        <topology evidence="1">Multi-pass membrane protein</topology>
    </subcellularLocation>
</comment>
<name>A0ABU2EU81_9BURK</name>
<feature type="transmembrane region" description="Helical" evidence="7">
    <location>
        <begin position="83"/>
        <end position="104"/>
    </location>
</feature>
<evidence type="ECO:0000256" key="3">
    <source>
        <dbReference type="ARBA" id="ARBA00022475"/>
    </source>
</evidence>
<feature type="transmembrane region" description="Helical" evidence="7">
    <location>
        <begin position="116"/>
        <end position="136"/>
    </location>
</feature>
<keyword evidence="3" id="KW-1003">Cell membrane</keyword>
<keyword evidence="6 7" id="KW-0472">Membrane</keyword>
<evidence type="ECO:0000313" key="8">
    <source>
        <dbReference type="EMBL" id="MDR9851367.1"/>
    </source>
</evidence>
<dbReference type="Pfam" id="PF02417">
    <property type="entry name" value="Chromate_transp"/>
    <property type="match status" value="1"/>
</dbReference>
<comment type="caution">
    <text evidence="8">The sequence shown here is derived from an EMBL/GenBank/DDBJ whole genome shotgun (WGS) entry which is preliminary data.</text>
</comment>
<dbReference type="RefSeq" id="WP_310841443.1">
    <property type="nucleotide sequence ID" value="NZ_JAVLSJ010000017.1"/>
</dbReference>
<sequence length="138" mass="15535">MPPFKSILTIKKPPSNWWLFLLQRQDQYYLISTSLEFRISHLLAGTLEGILAKWATLAPSFLFIFIGAAYVDAVCRNKALSAVLSTVMAAVVGVILNLAVRFALHTLFGEINILRVWGMTLQVQMFSSLIFGLHCYRV</sequence>
<accession>A0ABU2EU81</accession>
<evidence type="ECO:0000256" key="2">
    <source>
        <dbReference type="ARBA" id="ARBA00005262"/>
    </source>
</evidence>
<comment type="similarity">
    <text evidence="2">Belongs to the chromate ion transporter (CHR) (TC 2.A.51) family.</text>
</comment>
<dbReference type="EMBL" id="JAVLSJ010000017">
    <property type="protein sequence ID" value="MDR9851367.1"/>
    <property type="molecule type" value="Genomic_DNA"/>
</dbReference>
<keyword evidence="4 7" id="KW-0812">Transmembrane</keyword>
<protein>
    <submittedName>
        <fullName evidence="8">Chromate transporter</fullName>
    </submittedName>
</protein>
<dbReference type="InterPro" id="IPR003370">
    <property type="entry name" value="Chromate_transpt"/>
</dbReference>
<evidence type="ECO:0000256" key="7">
    <source>
        <dbReference type="SAM" id="Phobius"/>
    </source>
</evidence>
<feature type="transmembrane region" description="Helical" evidence="7">
    <location>
        <begin position="50"/>
        <end position="71"/>
    </location>
</feature>
<evidence type="ECO:0000313" key="9">
    <source>
        <dbReference type="Proteomes" id="UP001246576"/>
    </source>
</evidence>
<evidence type="ECO:0000256" key="6">
    <source>
        <dbReference type="ARBA" id="ARBA00023136"/>
    </source>
</evidence>
<keyword evidence="9" id="KW-1185">Reference proteome</keyword>
<evidence type="ECO:0000256" key="4">
    <source>
        <dbReference type="ARBA" id="ARBA00022692"/>
    </source>
</evidence>
<evidence type="ECO:0000256" key="5">
    <source>
        <dbReference type="ARBA" id="ARBA00022989"/>
    </source>
</evidence>
<reference evidence="8" key="1">
    <citation type="submission" date="2023-09" db="EMBL/GenBank/DDBJ databases">
        <title>Description of first Herbaspirillum huttiense subsp. nephrolepsisexaltata and Herbaspirillum huttiense subsp. lycopersicon.</title>
        <authorList>
            <person name="Poudel M."/>
            <person name="Sharma A."/>
            <person name="Goss E."/>
            <person name="Tapia J.H."/>
            <person name="Harmon C.M."/>
            <person name="Jones J.B."/>
        </authorList>
    </citation>
    <scope>NUCLEOTIDE SEQUENCE</scope>
    <source>
        <strain evidence="8">SE1</strain>
    </source>
</reference>